<protein>
    <submittedName>
        <fullName evidence="1">Uncharacterized protein</fullName>
    </submittedName>
</protein>
<proteinExistence type="predicted"/>
<dbReference type="AlphaFoldDB" id="A0A926JT60"/>
<comment type="caution">
    <text evidence="1">The sequence shown here is derived from an EMBL/GenBank/DDBJ whole genome shotgun (WGS) entry which is preliminary data.</text>
</comment>
<gene>
    <name evidence="1" type="ORF">IBL28_13075</name>
</gene>
<dbReference type="Proteomes" id="UP000653730">
    <property type="component" value="Unassembled WGS sequence"/>
</dbReference>
<dbReference type="EMBL" id="JACVDC010000040">
    <property type="protein sequence ID" value="MBC9796906.1"/>
    <property type="molecule type" value="Genomic_DNA"/>
</dbReference>
<evidence type="ECO:0000313" key="2">
    <source>
        <dbReference type="Proteomes" id="UP000653730"/>
    </source>
</evidence>
<evidence type="ECO:0000313" key="1">
    <source>
        <dbReference type="EMBL" id="MBC9796906.1"/>
    </source>
</evidence>
<sequence>MAKYTEENLRKAKASLSHFFGAQLKEWEQQGFIPDIYLEGKSREYISEKEARALREILLLKTVKYSTLGNKEEIGYNTLMDFRSGKKKKLYRWQYNHVRDTLNTLAERIAHVVQKPVEPTLAYLEEVCELLEDRRLVKTSIYRAVEGCPRPTITWFYSGIQGKYGESIEKRMDKYRSFFEGLRKYLAELKEKISMV</sequence>
<organism evidence="1 2">
    <name type="scientific">Sinomicrobium weinanense</name>
    <dbReference type="NCBI Taxonomy" id="2842200"/>
    <lineage>
        <taxon>Bacteria</taxon>
        <taxon>Pseudomonadati</taxon>
        <taxon>Bacteroidota</taxon>
        <taxon>Flavobacteriia</taxon>
        <taxon>Flavobacteriales</taxon>
        <taxon>Flavobacteriaceae</taxon>
        <taxon>Sinomicrobium</taxon>
    </lineage>
</organism>
<accession>A0A926JT60</accession>
<reference evidence="1 2" key="1">
    <citation type="submission" date="2020-09" db="EMBL/GenBank/DDBJ databases">
        <title>Sinomicrobium weinanense sp. nov., a halophilic bacteria isolated from saline-alkali soil.</title>
        <authorList>
            <person name="Wu P."/>
            <person name="Ren H."/>
            <person name="Mei Y."/>
            <person name="Liang Y."/>
            <person name="Chen Z."/>
        </authorList>
    </citation>
    <scope>NUCLEOTIDE SEQUENCE [LARGE SCALE GENOMIC DNA]</scope>
    <source>
        <strain evidence="1 2">FJxs</strain>
    </source>
</reference>
<dbReference type="RefSeq" id="WP_187966046.1">
    <property type="nucleotide sequence ID" value="NZ_JACVDC010000040.1"/>
</dbReference>
<name>A0A926JT60_9FLAO</name>
<keyword evidence="2" id="KW-1185">Reference proteome</keyword>